<feature type="transmembrane region" description="Helical" evidence="1">
    <location>
        <begin position="34"/>
        <end position="55"/>
    </location>
</feature>
<sequence length="221" mass="25909">MKKVVIGLTGIYLVAVGFFIGVTDRESMFDSVKWTDIGTLIVTFLGFTFGFYTYFQWLNNKRKEDSYIAAKRYIASIDEIEENLHELRFHYDHICPAPGVVVEDQSVSIKRVEHLNNVWVNLYQARRSLYKSNRELSFWNVRLDDSAIKNYELMNQYLDSISVVSSALNSQLYHFVSGNMRNMGEVISHKKRFDELHSQLHEAIQHRISRGFKSMFLFEIQ</sequence>
<evidence type="ECO:0000313" key="2">
    <source>
        <dbReference type="EMBL" id="PNM67686.1"/>
    </source>
</evidence>
<keyword evidence="1" id="KW-1133">Transmembrane helix</keyword>
<accession>A0ABX4WVS6</accession>
<name>A0ABX4WVS6_VIBVL</name>
<reference evidence="2" key="1">
    <citation type="submission" date="2017-12" db="EMBL/GenBank/DDBJ databases">
        <title>FDA dAtabase for Regulatory Grade micrObial Sequences (FDA-ARGOS): Supporting development and validation of Infectious Disease Dx tests.</title>
        <authorList>
            <person name="Hoffmann M."/>
            <person name="Allard M."/>
            <person name="Evans P."/>
            <person name="Brown E."/>
            <person name="Tallon L.J."/>
            <person name="Sadzewicz L."/>
            <person name="Sengamalay N."/>
            <person name="Ott S."/>
            <person name="Godinez A."/>
            <person name="Nagaraj S."/>
            <person name="Vavikolanu K."/>
            <person name="Aluvathingal J."/>
            <person name="Nadendla S."/>
            <person name="Hobson J."/>
            <person name="Sichtig H."/>
        </authorList>
    </citation>
    <scope>NUCLEOTIDE SEQUENCE [LARGE SCALE GENOMIC DNA]</scope>
    <source>
        <strain evidence="2">FDAARGOS_118</strain>
    </source>
</reference>
<protein>
    <recommendedName>
        <fullName evidence="4">DUF4760 domain-containing protein</fullName>
    </recommendedName>
</protein>
<evidence type="ECO:0008006" key="4">
    <source>
        <dbReference type="Google" id="ProtNLM"/>
    </source>
</evidence>
<evidence type="ECO:0000256" key="1">
    <source>
        <dbReference type="SAM" id="Phobius"/>
    </source>
</evidence>
<keyword evidence="1" id="KW-0812">Transmembrane</keyword>
<dbReference type="Proteomes" id="UP000054370">
    <property type="component" value="Unassembled WGS sequence"/>
</dbReference>
<dbReference type="EMBL" id="LOSH02000004">
    <property type="protein sequence ID" value="PNM67686.1"/>
    <property type="molecule type" value="Genomic_DNA"/>
</dbReference>
<feature type="transmembrane region" description="Helical" evidence="1">
    <location>
        <begin position="5"/>
        <end position="22"/>
    </location>
</feature>
<keyword evidence="1" id="KW-0472">Membrane</keyword>
<gene>
    <name evidence="2" type="ORF">AL548_016220</name>
</gene>
<keyword evidence="3" id="KW-1185">Reference proteome</keyword>
<dbReference type="RefSeq" id="WP_039470271.1">
    <property type="nucleotide sequence ID" value="NZ_LMXV01000021.1"/>
</dbReference>
<evidence type="ECO:0000313" key="3">
    <source>
        <dbReference type="Proteomes" id="UP000054370"/>
    </source>
</evidence>
<organism evidence="2 3">
    <name type="scientific">Vibrio vulnificus</name>
    <dbReference type="NCBI Taxonomy" id="672"/>
    <lineage>
        <taxon>Bacteria</taxon>
        <taxon>Pseudomonadati</taxon>
        <taxon>Pseudomonadota</taxon>
        <taxon>Gammaproteobacteria</taxon>
        <taxon>Vibrionales</taxon>
        <taxon>Vibrionaceae</taxon>
        <taxon>Vibrio</taxon>
    </lineage>
</organism>
<comment type="caution">
    <text evidence="2">The sequence shown here is derived from an EMBL/GenBank/DDBJ whole genome shotgun (WGS) entry which is preliminary data.</text>
</comment>
<proteinExistence type="predicted"/>